<name>A0A7C4JLF2_STAMA</name>
<sequence length="372" mass="41783">MDQNITNRKIQHLEIALNIDVGERCNEIYSGIKLIHQAFPNCDLEKIDLRTRFVGYELQYPIMITGITGGVPELKGINEKLALLASKHRIALGLGSQRPMLINRNGEIVETYRVARKLARDVPLIGNIGFNTLQDLSLIDIEFLIDIIEADALAIHLNPTQEVFQPEGDTRFGSRSLDKLIEISEHLDIPIIVKEVGNGLSMETVKVFYDIGIRIFDVAGSCGTNWVIIESNRLKHNSVRRDIAGLFIDWGIPTPLSVIETRWVNTDGIVIASGGVWDGLKAVKNIVLGSDLVGLARPVLERIVNRGLEEANLFIEKFVESMKIAMFMIGAKNLEDARRKPVVLDNRIISYLEQRGIDYKTYIERVRFGISN</sequence>
<comment type="catalytic activity">
    <reaction evidence="11">
        <text>isopentenyl diphosphate = dimethylallyl diphosphate</text>
        <dbReference type="Rhea" id="RHEA:23284"/>
        <dbReference type="ChEBI" id="CHEBI:57623"/>
        <dbReference type="ChEBI" id="CHEBI:128769"/>
        <dbReference type="EC" id="5.3.3.2"/>
    </reaction>
</comment>
<evidence type="ECO:0000256" key="2">
    <source>
        <dbReference type="ARBA" id="ARBA00022490"/>
    </source>
</evidence>
<keyword evidence="7 11" id="KW-0521">NADP</keyword>
<gene>
    <name evidence="11" type="primary">fni</name>
    <name evidence="13" type="ORF">ENU09_02785</name>
    <name evidence="14" type="ORF">ENU20_02330</name>
</gene>
<comment type="cofactor">
    <cofactor evidence="1 11">
        <name>FMN</name>
        <dbReference type="ChEBI" id="CHEBI:58210"/>
    </cofactor>
</comment>
<evidence type="ECO:0000256" key="4">
    <source>
        <dbReference type="ARBA" id="ARBA00022643"/>
    </source>
</evidence>
<dbReference type="PANTHER" id="PTHR43665">
    <property type="entry name" value="ISOPENTENYL-DIPHOSPHATE DELTA-ISOMERASE"/>
    <property type="match status" value="1"/>
</dbReference>
<dbReference type="InterPro" id="IPR013785">
    <property type="entry name" value="Aldolase_TIM"/>
</dbReference>
<feature type="binding site" evidence="11">
    <location>
        <position position="127"/>
    </location>
    <ligand>
        <name>FMN</name>
        <dbReference type="ChEBI" id="CHEBI:58210"/>
    </ligand>
</feature>
<feature type="binding site" evidence="11">
    <location>
        <position position="96"/>
    </location>
    <ligand>
        <name>FMN</name>
        <dbReference type="ChEBI" id="CHEBI:58210"/>
    </ligand>
</feature>
<evidence type="ECO:0000256" key="7">
    <source>
        <dbReference type="ARBA" id="ARBA00022857"/>
    </source>
</evidence>
<dbReference type="GO" id="GO:0008299">
    <property type="term" value="P:isoprenoid biosynthetic process"/>
    <property type="evidence" value="ECO:0007669"/>
    <property type="project" value="UniProtKB-UniRule"/>
</dbReference>
<dbReference type="GO" id="GO:0016491">
    <property type="term" value="F:oxidoreductase activity"/>
    <property type="evidence" value="ECO:0007669"/>
    <property type="project" value="InterPro"/>
</dbReference>
<dbReference type="Gene3D" id="3.20.20.70">
    <property type="entry name" value="Aldolase class I"/>
    <property type="match status" value="1"/>
</dbReference>
<evidence type="ECO:0000256" key="6">
    <source>
        <dbReference type="ARBA" id="ARBA00022842"/>
    </source>
</evidence>
<dbReference type="CDD" id="cd02811">
    <property type="entry name" value="IDI-2_FMN"/>
    <property type="match status" value="1"/>
</dbReference>
<evidence type="ECO:0000256" key="8">
    <source>
        <dbReference type="ARBA" id="ARBA00023229"/>
    </source>
</evidence>
<protein>
    <recommendedName>
        <fullName evidence="11">Isopentenyl-diphosphate delta-isomerase</fullName>
        <shortName evidence="11">IPP isomerase</shortName>
        <ecNumber evidence="11">5.3.3.2</ecNumber>
    </recommendedName>
    <alternativeName>
        <fullName evidence="11">Isopentenyl diphosphate:dimethylallyl diphosphate isomerase</fullName>
    </alternativeName>
    <alternativeName>
        <fullName evidence="11">Isopentenyl pyrophosphate isomerase</fullName>
    </alternativeName>
    <alternativeName>
        <fullName evidence="11">Type 2 isopentenyl diphosphate isomerase</fullName>
        <shortName evidence="11">IDI-2</shortName>
    </alternativeName>
</protein>
<evidence type="ECO:0000256" key="10">
    <source>
        <dbReference type="ARBA" id="ARBA00025810"/>
    </source>
</evidence>
<dbReference type="PANTHER" id="PTHR43665:SF1">
    <property type="entry name" value="ISOPENTENYL-DIPHOSPHATE DELTA-ISOMERASE"/>
    <property type="match status" value="1"/>
</dbReference>
<dbReference type="GO" id="GO:0004452">
    <property type="term" value="F:isopentenyl-diphosphate delta-isomerase activity"/>
    <property type="evidence" value="ECO:0007669"/>
    <property type="project" value="UniProtKB-UniRule"/>
</dbReference>
<comment type="function">
    <text evidence="11">Involved in the biosynthesis of isoprenoids. Catalyzes the 1,3-allylic rearrangement of the homoallylic substrate isopentenyl (IPP) to its allylic isomer, dimethylallyl diphosphate (DMAPP).</text>
</comment>
<comment type="cofactor">
    <cofactor evidence="11">
        <name>NADPH</name>
        <dbReference type="ChEBI" id="CHEBI:57783"/>
    </cofactor>
</comment>
<dbReference type="EC" id="5.3.3.2" evidence="11"/>
<feature type="binding site" evidence="11">
    <location>
        <begin position="96"/>
        <end position="98"/>
    </location>
    <ligand>
        <name>substrate</name>
    </ligand>
</feature>
<dbReference type="NCBIfam" id="TIGR02151">
    <property type="entry name" value="IPP_isom_2"/>
    <property type="match status" value="1"/>
</dbReference>
<feature type="binding site" evidence="11">
    <location>
        <position position="161"/>
    </location>
    <ligand>
        <name>substrate</name>
    </ligand>
</feature>
<organism evidence="14">
    <name type="scientific">Staphylothermus marinus</name>
    <dbReference type="NCBI Taxonomy" id="2280"/>
    <lineage>
        <taxon>Archaea</taxon>
        <taxon>Thermoproteota</taxon>
        <taxon>Thermoprotei</taxon>
        <taxon>Desulfurococcales</taxon>
        <taxon>Desulfurococcaceae</taxon>
        <taxon>Staphylothermus</taxon>
    </lineage>
</organism>
<feature type="binding site" evidence="11">
    <location>
        <position position="162"/>
    </location>
    <ligand>
        <name>Mg(2+)</name>
        <dbReference type="ChEBI" id="CHEBI:18420"/>
    </ligand>
</feature>
<keyword evidence="5 11" id="KW-0479">Metal-binding</keyword>
<comment type="caution">
    <text evidence="11">Lacks conserved residue(s) required for the propagation of feature annotation.</text>
</comment>
<comment type="cofactor">
    <cofactor evidence="11">
        <name>Mg(2+)</name>
        <dbReference type="ChEBI" id="CHEBI:18420"/>
    </cofactor>
</comment>
<keyword evidence="2 11" id="KW-0963">Cytoplasm</keyword>
<evidence type="ECO:0000259" key="12">
    <source>
        <dbReference type="Pfam" id="PF01070"/>
    </source>
</evidence>
<evidence type="ECO:0000313" key="14">
    <source>
        <dbReference type="EMBL" id="HGQ73898.1"/>
    </source>
</evidence>
<comment type="similarity">
    <text evidence="11">Belongs to the IPP isomerase type 2 family.</text>
</comment>
<comment type="subunit">
    <text evidence="10 11">Homooctamer. Dimer of tetramers.</text>
</comment>
<comment type="caution">
    <text evidence="14">The sequence shown here is derived from an EMBL/GenBank/DDBJ whole genome shotgun (WGS) entry which is preliminary data.</text>
</comment>
<evidence type="ECO:0000256" key="5">
    <source>
        <dbReference type="ARBA" id="ARBA00022723"/>
    </source>
</evidence>
<feature type="binding site" evidence="11">
    <location>
        <begin position="8"/>
        <end position="9"/>
    </location>
    <ligand>
        <name>substrate</name>
    </ligand>
</feature>
<dbReference type="GO" id="GO:0005737">
    <property type="term" value="C:cytoplasm"/>
    <property type="evidence" value="ECO:0007669"/>
    <property type="project" value="UniProtKB-SubCell"/>
</dbReference>
<dbReference type="PIRSF" id="PIRSF003314">
    <property type="entry name" value="IPP_isomerase"/>
    <property type="match status" value="1"/>
</dbReference>
<keyword evidence="4 11" id="KW-0288">FMN</keyword>
<proteinExistence type="inferred from homology"/>
<reference evidence="14" key="1">
    <citation type="journal article" date="2020" name="mSystems">
        <title>Genome- and Community-Level Interaction Insights into Carbon Utilization and Element Cycling Functions of Hydrothermarchaeota in Hydrothermal Sediment.</title>
        <authorList>
            <person name="Zhou Z."/>
            <person name="Liu Y."/>
            <person name="Xu W."/>
            <person name="Pan J."/>
            <person name="Luo Z.H."/>
            <person name="Li M."/>
        </authorList>
    </citation>
    <scope>NUCLEOTIDE SEQUENCE [LARGE SCALE GENOMIC DNA]</scope>
    <source>
        <strain evidence="13">SpSt-638</strain>
        <strain evidence="14">SpSt-648</strain>
    </source>
</reference>
<feature type="binding site" evidence="11">
    <location>
        <position position="224"/>
    </location>
    <ligand>
        <name>FMN</name>
        <dbReference type="ChEBI" id="CHEBI:58210"/>
    </ligand>
</feature>
<feature type="domain" description="FMN-dependent dehydrogenase" evidence="12">
    <location>
        <begin position="176"/>
        <end position="340"/>
    </location>
</feature>
<evidence type="ECO:0000256" key="9">
    <source>
        <dbReference type="ARBA" id="ARBA00023235"/>
    </source>
</evidence>
<dbReference type="GO" id="GO:0000287">
    <property type="term" value="F:magnesium ion binding"/>
    <property type="evidence" value="ECO:0007669"/>
    <property type="project" value="UniProtKB-UniRule"/>
</dbReference>
<evidence type="ECO:0000313" key="13">
    <source>
        <dbReference type="EMBL" id="HGQ59623.1"/>
    </source>
</evidence>
<comment type="subcellular location">
    <subcellularLocation>
        <location evidence="11">Cytoplasm</location>
    </subcellularLocation>
</comment>
<evidence type="ECO:0000256" key="3">
    <source>
        <dbReference type="ARBA" id="ARBA00022630"/>
    </source>
</evidence>
<dbReference type="GO" id="GO:0070402">
    <property type="term" value="F:NADPH binding"/>
    <property type="evidence" value="ECO:0007669"/>
    <property type="project" value="UniProtKB-UniRule"/>
</dbReference>
<keyword evidence="6 11" id="KW-0460">Magnesium</keyword>
<feature type="binding site" evidence="11">
    <location>
        <position position="65"/>
    </location>
    <ligand>
        <name>FMN</name>
        <dbReference type="ChEBI" id="CHEBI:58210"/>
    </ligand>
</feature>
<feature type="binding site" evidence="11">
    <location>
        <begin position="66"/>
        <end position="68"/>
    </location>
    <ligand>
        <name>FMN</name>
        <dbReference type="ChEBI" id="CHEBI:58210"/>
    </ligand>
</feature>
<keyword evidence="9 11" id="KW-0413">Isomerase</keyword>
<dbReference type="SUPFAM" id="SSF51395">
    <property type="entry name" value="FMN-linked oxidoreductases"/>
    <property type="match status" value="1"/>
</dbReference>
<keyword evidence="8 11" id="KW-0414">Isoprene biosynthesis</keyword>
<accession>A0A7C4JLF2</accession>
<dbReference type="InterPro" id="IPR000262">
    <property type="entry name" value="FMN-dep_DH"/>
</dbReference>
<dbReference type="EMBL" id="DTBP01000015">
    <property type="protein sequence ID" value="HGQ73898.1"/>
    <property type="molecule type" value="Genomic_DNA"/>
</dbReference>
<feature type="binding site" evidence="11">
    <location>
        <position position="194"/>
    </location>
    <ligand>
        <name>FMN</name>
        <dbReference type="ChEBI" id="CHEBI:58210"/>
    </ligand>
</feature>
<dbReference type="InterPro" id="IPR011179">
    <property type="entry name" value="IPdP_isomerase"/>
</dbReference>
<evidence type="ECO:0000256" key="11">
    <source>
        <dbReference type="HAMAP-Rule" id="MF_00354"/>
    </source>
</evidence>
<evidence type="ECO:0000256" key="1">
    <source>
        <dbReference type="ARBA" id="ARBA00001917"/>
    </source>
</evidence>
<dbReference type="Pfam" id="PF01070">
    <property type="entry name" value="FMN_dh"/>
    <property type="match status" value="1"/>
</dbReference>
<dbReference type="EMBL" id="DTBE01000071">
    <property type="protein sequence ID" value="HGQ59623.1"/>
    <property type="molecule type" value="Genomic_DNA"/>
</dbReference>
<keyword evidence="3 11" id="KW-0285">Flavoprotein</keyword>
<dbReference type="AlphaFoldDB" id="A0A7C4JLF2"/>
<dbReference type="HAMAP" id="MF_00354">
    <property type="entry name" value="Idi_2"/>
    <property type="match status" value="1"/>
</dbReference>
<feature type="binding site" evidence="11">
    <location>
        <begin position="296"/>
        <end position="297"/>
    </location>
    <ligand>
        <name>FMN</name>
        <dbReference type="ChEBI" id="CHEBI:58210"/>
    </ligand>
</feature>
<dbReference type="GO" id="GO:0010181">
    <property type="term" value="F:FMN binding"/>
    <property type="evidence" value="ECO:0007669"/>
    <property type="project" value="UniProtKB-UniRule"/>
</dbReference>